<gene>
    <name evidence="1" type="ORF">M9978_07960</name>
</gene>
<accession>A0A9X2KL76</accession>
<dbReference type="RefSeq" id="WP_254292482.1">
    <property type="nucleotide sequence ID" value="NZ_JAMLDX010000004.1"/>
</dbReference>
<evidence type="ECO:0000313" key="1">
    <source>
        <dbReference type="EMBL" id="MCP3730362.1"/>
    </source>
</evidence>
<keyword evidence="2" id="KW-1185">Reference proteome</keyword>
<dbReference type="Proteomes" id="UP001139451">
    <property type="component" value="Unassembled WGS sequence"/>
</dbReference>
<organism evidence="1 2">
    <name type="scientific">Sphingomonas tagetis</name>
    <dbReference type="NCBI Taxonomy" id="2949092"/>
    <lineage>
        <taxon>Bacteria</taxon>
        <taxon>Pseudomonadati</taxon>
        <taxon>Pseudomonadota</taxon>
        <taxon>Alphaproteobacteria</taxon>
        <taxon>Sphingomonadales</taxon>
        <taxon>Sphingomonadaceae</taxon>
        <taxon>Sphingomonas</taxon>
    </lineage>
</organism>
<evidence type="ECO:0000313" key="2">
    <source>
        <dbReference type="Proteomes" id="UP001139451"/>
    </source>
</evidence>
<sequence length="82" mass="9147">MTYPSFVDHMRQSHGPNWTVGRRAPPGAVALSQTAFDEAMRGWAIDHPAYRLVLTLPDCEERAFICDAVLRQLGVRSGSHPK</sequence>
<reference evidence="1" key="1">
    <citation type="submission" date="2022-05" db="EMBL/GenBank/DDBJ databases">
        <title>Sphingomonas sp. strain MG17 Genome sequencing and assembly.</title>
        <authorList>
            <person name="Kim I."/>
        </authorList>
    </citation>
    <scope>NUCLEOTIDE SEQUENCE</scope>
    <source>
        <strain evidence="1">MG17</strain>
    </source>
</reference>
<comment type="caution">
    <text evidence="1">The sequence shown here is derived from an EMBL/GenBank/DDBJ whole genome shotgun (WGS) entry which is preliminary data.</text>
</comment>
<dbReference type="EMBL" id="JAMLDX010000004">
    <property type="protein sequence ID" value="MCP3730362.1"/>
    <property type="molecule type" value="Genomic_DNA"/>
</dbReference>
<protein>
    <submittedName>
        <fullName evidence="1">Uncharacterized protein</fullName>
    </submittedName>
</protein>
<name>A0A9X2KL76_9SPHN</name>
<dbReference type="AlphaFoldDB" id="A0A9X2KL76"/>
<proteinExistence type="predicted"/>